<comment type="caution">
    <text evidence="1">The sequence shown here is derived from an EMBL/GenBank/DDBJ whole genome shotgun (WGS) entry which is preliminary data.</text>
</comment>
<protein>
    <submittedName>
        <fullName evidence="1">Uncharacterized protein</fullName>
    </submittedName>
</protein>
<keyword evidence="2" id="KW-1185">Reference proteome</keyword>
<accession>A0A225W578</accession>
<dbReference type="EMBL" id="NBNE01001820">
    <property type="protein sequence ID" value="OWZ12524.1"/>
    <property type="molecule type" value="Genomic_DNA"/>
</dbReference>
<proteinExistence type="predicted"/>
<name>A0A225W578_9STRA</name>
<evidence type="ECO:0000313" key="2">
    <source>
        <dbReference type="Proteomes" id="UP000198211"/>
    </source>
</evidence>
<organism evidence="1 2">
    <name type="scientific">Phytophthora megakarya</name>
    <dbReference type="NCBI Taxonomy" id="4795"/>
    <lineage>
        <taxon>Eukaryota</taxon>
        <taxon>Sar</taxon>
        <taxon>Stramenopiles</taxon>
        <taxon>Oomycota</taxon>
        <taxon>Peronosporomycetes</taxon>
        <taxon>Peronosporales</taxon>
        <taxon>Peronosporaceae</taxon>
        <taxon>Phytophthora</taxon>
    </lineage>
</organism>
<gene>
    <name evidence="1" type="ORF">PHMEG_00014293</name>
</gene>
<dbReference type="Proteomes" id="UP000198211">
    <property type="component" value="Unassembled WGS sequence"/>
</dbReference>
<dbReference type="AlphaFoldDB" id="A0A225W578"/>
<sequence length="228" mass="25766">MWRVRTVLGLRFTIGSLLSHRSSILEISFQISIRDTGLGGLVQMWRQLSGHCSEENGKADISLALWERRHWVQVASMENALIELRNTCAPSDPFLVFVLELWHELNRTRNFRPDRLRLQIARLWKCGPHSREICPVSYGSWMRSNLDAPAEHPYNTLFALYNSEVPLFVPPAWTPHIAIASRIVVDPSLVDLTLKLPGAPILLSLVPLPEKNLPTTTTPPQKLIGPGI</sequence>
<reference evidence="2" key="1">
    <citation type="submission" date="2017-03" db="EMBL/GenBank/DDBJ databases">
        <title>Phytopthora megakarya and P. palmivora, two closely related causual agents of cacao black pod achieved similar genome size and gene model numbers by different mechanisms.</title>
        <authorList>
            <person name="Ali S."/>
            <person name="Shao J."/>
            <person name="Larry D.J."/>
            <person name="Kronmiller B."/>
            <person name="Shen D."/>
            <person name="Strem M.D."/>
            <person name="Melnick R.L."/>
            <person name="Guiltinan M.J."/>
            <person name="Tyler B.M."/>
            <person name="Meinhardt L.W."/>
            <person name="Bailey B.A."/>
        </authorList>
    </citation>
    <scope>NUCLEOTIDE SEQUENCE [LARGE SCALE GENOMIC DNA]</scope>
    <source>
        <strain evidence="2">zdho120</strain>
    </source>
</reference>
<evidence type="ECO:0000313" key="1">
    <source>
        <dbReference type="EMBL" id="OWZ12524.1"/>
    </source>
</evidence>